<reference evidence="3 4" key="1">
    <citation type="submission" date="2017-08" db="EMBL/GenBank/DDBJ databases">
        <title>Identification and genetic characteristics of simultaneous BTEX- and naphthalene-degrading Paraburkholderia sp. BN5 isolated from petroleum-contaminated soil.</title>
        <authorList>
            <person name="Lee Y."/>
            <person name="Jeon C.O."/>
        </authorList>
    </citation>
    <scope>NUCLEOTIDE SEQUENCE [LARGE SCALE GENOMIC DNA]</scope>
    <source>
        <strain evidence="3 4">BN5</strain>
        <plasmid evidence="3 4">pBN1</plasmid>
    </source>
</reference>
<name>A0A248VWJ4_9BURK</name>
<evidence type="ECO:0008006" key="5">
    <source>
        <dbReference type="Google" id="ProtNLM"/>
    </source>
</evidence>
<dbReference type="EMBL" id="CP022991">
    <property type="protein sequence ID" value="ASW03245.1"/>
    <property type="molecule type" value="Genomic_DNA"/>
</dbReference>
<dbReference type="InterPro" id="IPR025421">
    <property type="entry name" value="DUF4148"/>
</dbReference>
<keyword evidence="2" id="KW-0732">Signal</keyword>
<gene>
    <name evidence="3" type="ORF">CJU94_34135</name>
</gene>
<evidence type="ECO:0000313" key="4">
    <source>
        <dbReference type="Proteomes" id="UP000215158"/>
    </source>
</evidence>
<feature type="signal peptide" evidence="2">
    <location>
        <begin position="1"/>
        <end position="22"/>
    </location>
</feature>
<keyword evidence="4" id="KW-1185">Reference proteome</keyword>
<evidence type="ECO:0000313" key="3">
    <source>
        <dbReference type="EMBL" id="ASW03245.1"/>
    </source>
</evidence>
<dbReference type="KEGG" id="parb:CJU94_34135"/>
<organism evidence="3 4">
    <name type="scientific">Paraburkholderia aromaticivorans</name>
    <dbReference type="NCBI Taxonomy" id="2026199"/>
    <lineage>
        <taxon>Bacteria</taxon>
        <taxon>Pseudomonadati</taxon>
        <taxon>Pseudomonadota</taxon>
        <taxon>Betaproteobacteria</taxon>
        <taxon>Burkholderiales</taxon>
        <taxon>Burkholderiaceae</taxon>
        <taxon>Paraburkholderia</taxon>
    </lineage>
</organism>
<accession>A0A248VWJ4</accession>
<sequence length="104" mass="10804">MKSNLYIALVAGLLALPTVSFAESASVPVTRAEVQADLVRLEQAGYRPRKMSYPADIQAAEARLNAQDVAASNNSGTGGVANGSSQMSAPATTKMGADPLYSHH</sequence>
<dbReference type="Proteomes" id="UP000215158">
    <property type="component" value="Plasmid pBN1"/>
</dbReference>
<dbReference type="RefSeq" id="WP_095423074.1">
    <property type="nucleotide sequence ID" value="NZ_CP022991.1"/>
</dbReference>
<evidence type="ECO:0000256" key="2">
    <source>
        <dbReference type="SAM" id="SignalP"/>
    </source>
</evidence>
<feature type="chain" id="PRO_5012512744" description="DUF4148 domain-containing protein" evidence="2">
    <location>
        <begin position="23"/>
        <end position="104"/>
    </location>
</feature>
<proteinExistence type="predicted"/>
<feature type="region of interest" description="Disordered" evidence="1">
    <location>
        <begin position="70"/>
        <end position="104"/>
    </location>
</feature>
<keyword evidence="3" id="KW-0614">Plasmid</keyword>
<feature type="compositionally biased region" description="Polar residues" evidence="1">
    <location>
        <begin position="82"/>
        <end position="91"/>
    </location>
</feature>
<dbReference type="OrthoDB" id="9099264at2"/>
<dbReference type="Pfam" id="PF13663">
    <property type="entry name" value="DUF4148"/>
    <property type="match status" value="1"/>
</dbReference>
<evidence type="ECO:0000256" key="1">
    <source>
        <dbReference type="SAM" id="MobiDB-lite"/>
    </source>
</evidence>
<protein>
    <recommendedName>
        <fullName evidence="5">DUF4148 domain-containing protein</fullName>
    </recommendedName>
</protein>
<geneLocation type="plasmid" evidence="3 4">
    <name>pBN1</name>
</geneLocation>
<dbReference type="AlphaFoldDB" id="A0A248VWJ4"/>